<evidence type="ECO:0000313" key="4">
    <source>
        <dbReference type="Proteomes" id="UP001139700"/>
    </source>
</evidence>
<evidence type="ECO:0000256" key="1">
    <source>
        <dbReference type="SAM" id="MobiDB-lite"/>
    </source>
</evidence>
<evidence type="ECO:0000256" key="2">
    <source>
        <dbReference type="SAM" id="SignalP"/>
    </source>
</evidence>
<accession>A0A9X1P643</accession>
<reference evidence="3" key="1">
    <citation type="submission" date="2021-12" db="EMBL/GenBank/DDBJ databases">
        <title>Novel species in genus Dyadobacter.</title>
        <authorList>
            <person name="Ma C."/>
        </authorList>
    </citation>
    <scope>NUCLEOTIDE SEQUENCE</scope>
    <source>
        <strain evidence="3">CY399</strain>
    </source>
</reference>
<organism evidence="3 4">
    <name type="scientific">Dyadobacter fanqingshengii</name>
    <dbReference type="NCBI Taxonomy" id="2906443"/>
    <lineage>
        <taxon>Bacteria</taxon>
        <taxon>Pseudomonadati</taxon>
        <taxon>Bacteroidota</taxon>
        <taxon>Cytophagia</taxon>
        <taxon>Cytophagales</taxon>
        <taxon>Spirosomataceae</taxon>
        <taxon>Dyadobacter</taxon>
    </lineage>
</organism>
<evidence type="ECO:0000313" key="3">
    <source>
        <dbReference type="EMBL" id="MCF0039436.1"/>
    </source>
</evidence>
<gene>
    <name evidence="3" type="ORF">LXM24_05000</name>
</gene>
<proteinExistence type="predicted"/>
<keyword evidence="2" id="KW-0732">Signal</keyword>
<dbReference type="Proteomes" id="UP001139700">
    <property type="component" value="Unassembled WGS sequence"/>
</dbReference>
<dbReference type="RefSeq" id="WP_234611894.1">
    <property type="nucleotide sequence ID" value="NZ_CP098806.1"/>
</dbReference>
<name>A0A9X1P643_9BACT</name>
<dbReference type="EMBL" id="JAJTTA010000002">
    <property type="protein sequence ID" value="MCF0039436.1"/>
    <property type="molecule type" value="Genomic_DNA"/>
</dbReference>
<sequence length="71" mass="8183">MKRRTRMLLGISVALITAASLHFTVGHRFHHGWGRHGWGHYGHRDCGSHSRWSDRDSEKDAGVTEQKDNQF</sequence>
<feature type="region of interest" description="Disordered" evidence="1">
    <location>
        <begin position="46"/>
        <end position="71"/>
    </location>
</feature>
<protein>
    <submittedName>
        <fullName evidence="3">Uncharacterized protein</fullName>
    </submittedName>
</protein>
<feature type="signal peptide" evidence="2">
    <location>
        <begin position="1"/>
        <end position="23"/>
    </location>
</feature>
<feature type="chain" id="PRO_5040871157" evidence="2">
    <location>
        <begin position="24"/>
        <end position="71"/>
    </location>
</feature>
<keyword evidence="4" id="KW-1185">Reference proteome</keyword>
<dbReference type="AlphaFoldDB" id="A0A9X1P643"/>
<comment type="caution">
    <text evidence="3">The sequence shown here is derived from an EMBL/GenBank/DDBJ whole genome shotgun (WGS) entry which is preliminary data.</text>
</comment>